<comment type="caution">
    <text evidence="2">The sequence shown here is derived from an EMBL/GenBank/DDBJ whole genome shotgun (WGS) entry which is preliminary data.</text>
</comment>
<gene>
    <name evidence="2" type="ORF">EBN03_27685</name>
</gene>
<protein>
    <submittedName>
        <fullName evidence="2">Uncharacterized protein</fullName>
    </submittedName>
</protein>
<dbReference type="Proteomes" id="UP000279275">
    <property type="component" value="Unassembled WGS sequence"/>
</dbReference>
<reference evidence="2 3" key="1">
    <citation type="submission" date="2018-10" db="EMBL/GenBank/DDBJ databases">
        <title>Isolation from cow dung.</title>
        <authorList>
            <person name="Ling L."/>
        </authorList>
    </citation>
    <scope>NUCLEOTIDE SEQUENCE [LARGE SCALE GENOMIC DNA]</scope>
    <source>
        <strain evidence="2 3">NEAU-LL90</strain>
    </source>
</reference>
<evidence type="ECO:0000313" key="2">
    <source>
        <dbReference type="EMBL" id="RMI28927.1"/>
    </source>
</evidence>
<keyword evidence="1" id="KW-0472">Membrane</keyword>
<name>A0A3M2KTF4_9NOCA</name>
<evidence type="ECO:0000256" key="1">
    <source>
        <dbReference type="SAM" id="Phobius"/>
    </source>
</evidence>
<accession>A0A3M2KTF4</accession>
<dbReference type="AlphaFoldDB" id="A0A3M2KTF4"/>
<keyword evidence="1" id="KW-0812">Transmembrane</keyword>
<dbReference type="EMBL" id="RFFH01000017">
    <property type="protein sequence ID" value="RMI28927.1"/>
    <property type="molecule type" value="Genomic_DNA"/>
</dbReference>
<proteinExistence type="predicted"/>
<sequence length="106" mass="11225">MGGAGQPSDDAGLTARDAGWTDTGAEAASLRGSSHCRSAYAVYVLSLPDGPAWALYGFNMPVSATMLALWLRYQAAHRSTSPATTVNYLMRTADAFDNRPIRAVGE</sequence>
<organism evidence="2 3">
    <name type="scientific">Nocardia stercoris</name>
    <dbReference type="NCBI Taxonomy" id="2483361"/>
    <lineage>
        <taxon>Bacteria</taxon>
        <taxon>Bacillati</taxon>
        <taxon>Actinomycetota</taxon>
        <taxon>Actinomycetes</taxon>
        <taxon>Mycobacteriales</taxon>
        <taxon>Nocardiaceae</taxon>
        <taxon>Nocardia</taxon>
    </lineage>
</organism>
<keyword evidence="3" id="KW-1185">Reference proteome</keyword>
<keyword evidence="1" id="KW-1133">Transmembrane helix</keyword>
<feature type="transmembrane region" description="Helical" evidence="1">
    <location>
        <begin position="53"/>
        <end position="71"/>
    </location>
</feature>
<evidence type="ECO:0000313" key="3">
    <source>
        <dbReference type="Proteomes" id="UP000279275"/>
    </source>
</evidence>